<proteinExistence type="predicted"/>
<evidence type="ECO:0000313" key="2">
    <source>
        <dbReference type="EMBL" id="MDM9559248.1"/>
    </source>
</evidence>
<accession>A0ABT7W246</accession>
<protein>
    <recommendedName>
        <fullName evidence="4">Secreted protein</fullName>
    </recommendedName>
</protein>
<keyword evidence="1" id="KW-0732">Signal</keyword>
<comment type="caution">
    <text evidence="2">The sequence shown here is derived from an EMBL/GenBank/DDBJ whole genome shotgun (WGS) entry which is preliminary data.</text>
</comment>
<feature type="chain" id="PRO_5046039216" description="Secreted protein" evidence="1">
    <location>
        <begin position="25"/>
        <end position="141"/>
    </location>
</feature>
<sequence>MRLPSRARFICPLLLAGLSGGTVAQPAPVAAELATTVAAGREIVLASYYEVHPGSCRPLRAPLVRVTAPPRLGSVTVVRSQQVPVKAGRCQTVAAPLVQVRYRASRSGTDSLAWDVAYQDRATGTQRARAQIQVRPGNSAR</sequence>
<gene>
    <name evidence="2" type="ORF">QUC21_09420</name>
</gene>
<evidence type="ECO:0000313" key="3">
    <source>
        <dbReference type="Proteomes" id="UP001175604"/>
    </source>
</evidence>
<organism evidence="2 3">
    <name type="scientific">Bordetella petrii</name>
    <dbReference type="NCBI Taxonomy" id="94624"/>
    <lineage>
        <taxon>Bacteria</taxon>
        <taxon>Pseudomonadati</taxon>
        <taxon>Pseudomonadota</taxon>
        <taxon>Betaproteobacteria</taxon>
        <taxon>Burkholderiales</taxon>
        <taxon>Alcaligenaceae</taxon>
        <taxon>Bordetella</taxon>
    </lineage>
</organism>
<keyword evidence="3" id="KW-1185">Reference proteome</keyword>
<dbReference type="EMBL" id="JAUDJE010000006">
    <property type="protein sequence ID" value="MDM9559248.1"/>
    <property type="molecule type" value="Genomic_DNA"/>
</dbReference>
<evidence type="ECO:0008006" key="4">
    <source>
        <dbReference type="Google" id="ProtNLM"/>
    </source>
</evidence>
<reference evidence="2" key="1">
    <citation type="submission" date="2023-06" db="EMBL/GenBank/DDBJ databases">
        <title>full genome analysis of Phenantherene degrader P3.</title>
        <authorList>
            <person name="Akbar A."/>
            <person name="Rahmeh R."/>
            <person name="Kishk M."/>
        </authorList>
    </citation>
    <scope>NUCLEOTIDE SEQUENCE</scope>
    <source>
        <strain evidence="2">P3</strain>
    </source>
</reference>
<name>A0ABT7W246_9BORD</name>
<dbReference type="Proteomes" id="UP001175604">
    <property type="component" value="Unassembled WGS sequence"/>
</dbReference>
<feature type="signal peptide" evidence="1">
    <location>
        <begin position="1"/>
        <end position="24"/>
    </location>
</feature>
<dbReference type="RefSeq" id="WP_141218086.1">
    <property type="nucleotide sequence ID" value="NZ_JAUDJE010000006.1"/>
</dbReference>
<evidence type="ECO:0000256" key="1">
    <source>
        <dbReference type="SAM" id="SignalP"/>
    </source>
</evidence>